<dbReference type="AlphaFoldDB" id="A0A839SEJ0"/>
<dbReference type="RefSeq" id="WP_096355248.1">
    <property type="nucleotide sequence ID" value="NZ_AP017313.1"/>
</dbReference>
<evidence type="ECO:0000259" key="2">
    <source>
        <dbReference type="Pfam" id="PF18962"/>
    </source>
</evidence>
<dbReference type="Pfam" id="PF18962">
    <property type="entry name" value="Por_Secre_tail"/>
    <property type="match status" value="1"/>
</dbReference>
<comment type="caution">
    <text evidence="3">The sequence shown here is derived from an EMBL/GenBank/DDBJ whole genome shotgun (WGS) entry which is preliminary data.</text>
</comment>
<feature type="chain" id="PRO_5032572481" description="Secretion system C-terminal sorting domain-containing protein" evidence="1">
    <location>
        <begin position="20"/>
        <end position="442"/>
    </location>
</feature>
<accession>A0A839SEJ0</accession>
<keyword evidence="4" id="KW-1185">Reference proteome</keyword>
<dbReference type="OrthoDB" id="794900at2"/>
<feature type="domain" description="Secretion system C-terminal sorting" evidence="2">
    <location>
        <begin position="343"/>
        <end position="432"/>
    </location>
</feature>
<dbReference type="EMBL" id="JACHWX010000003">
    <property type="protein sequence ID" value="MBB3054947.1"/>
    <property type="molecule type" value="Genomic_DNA"/>
</dbReference>
<sequence>MKTKILVCFLLTGILQAFKSTGAITSAGIKTAASNNKGAFEKIRTLERGHFVHIAHTVNKQVRKIFNHGMNRHLRENFVRNNTNSTALDSVTKLLRLQLYLDQYNYDEIVIGFNSGAKTTYDFNEDSKYLQGINAAEGLSSFSSDGVPLAINLVPLPKQNPEVIKLDVEAQKSVSFTFKRKQLDQIPAIYNIWLKDNYKKDSVNFRVDSNYSFTVNKADSATFGSNRFSVIISKEPAAAFKLLAFNATKDNNGAQISWDTQNEENTTAFSVQRSSDGGLVFKTLDSLKSTGAGSYSYIDNNPPAATDEYRLKVTDLNNAVTFSNTITLIYGNATKAITGNISIYPNPSSNTINLTINQAGNGSSTSTLATQSAGPFLSLAATTNTLYSINIVSTSGAIIKTGMSSTTTWQANIVSLLPGTYIITVINNNDKKLVGRSTFVKL</sequence>
<dbReference type="InterPro" id="IPR026444">
    <property type="entry name" value="Secre_tail"/>
</dbReference>
<organism evidence="3 4">
    <name type="scientific">Mucilaginibacter gotjawali</name>
    <dbReference type="NCBI Taxonomy" id="1550579"/>
    <lineage>
        <taxon>Bacteria</taxon>
        <taxon>Pseudomonadati</taxon>
        <taxon>Bacteroidota</taxon>
        <taxon>Sphingobacteriia</taxon>
        <taxon>Sphingobacteriales</taxon>
        <taxon>Sphingobacteriaceae</taxon>
        <taxon>Mucilaginibacter</taxon>
    </lineage>
</organism>
<proteinExistence type="predicted"/>
<evidence type="ECO:0000313" key="3">
    <source>
        <dbReference type="EMBL" id="MBB3054947.1"/>
    </source>
</evidence>
<name>A0A839SEJ0_9SPHI</name>
<gene>
    <name evidence="3" type="ORF">FHS11_001364</name>
</gene>
<feature type="signal peptide" evidence="1">
    <location>
        <begin position="1"/>
        <end position="19"/>
    </location>
</feature>
<dbReference type="Proteomes" id="UP000539265">
    <property type="component" value="Unassembled WGS sequence"/>
</dbReference>
<protein>
    <recommendedName>
        <fullName evidence="2">Secretion system C-terminal sorting domain-containing protein</fullName>
    </recommendedName>
</protein>
<reference evidence="3" key="1">
    <citation type="submission" date="2020-08" db="EMBL/GenBank/DDBJ databases">
        <title>Genomic Encyclopedia of Type Strains, Phase III (KMG-III): the genomes of soil and plant-associated and newly described type strains.</title>
        <authorList>
            <person name="Whitman W."/>
        </authorList>
    </citation>
    <scope>NUCLEOTIDE SEQUENCE [LARGE SCALE GENOMIC DNA]</scope>
    <source>
        <strain evidence="3">CECT 8628</strain>
    </source>
</reference>
<keyword evidence="1" id="KW-0732">Signal</keyword>
<evidence type="ECO:0000313" key="4">
    <source>
        <dbReference type="Proteomes" id="UP000539265"/>
    </source>
</evidence>
<evidence type="ECO:0000256" key="1">
    <source>
        <dbReference type="SAM" id="SignalP"/>
    </source>
</evidence>